<dbReference type="Gene3D" id="3.30.1330.40">
    <property type="entry name" value="RutC-like"/>
    <property type="match status" value="1"/>
</dbReference>
<dbReference type="CDD" id="cd02199">
    <property type="entry name" value="YjgF_YER057c_UK114_like_1"/>
    <property type="match status" value="1"/>
</dbReference>
<dbReference type="InterPro" id="IPR035959">
    <property type="entry name" value="RutC-like_sf"/>
</dbReference>
<feature type="domain" description="Endoribonuclease L-PSP/chorismate mutase-like" evidence="1">
    <location>
        <begin position="10"/>
        <end position="134"/>
    </location>
</feature>
<name>A0ABR6WZV7_9BURK</name>
<keyword evidence="3" id="KW-1185">Reference proteome</keyword>
<evidence type="ECO:0000259" key="1">
    <source>
        <dbReference type="Pfam" id="PF14588"/>
    </source>
</evidence>
<dbReference type="PANTHER" id="PTHR43760">
    <property type="entry name" value="ENDORIBONUCLEASE-RELATED"/>
    <property type="match status" value="1"/>
</dbReference>
<dbReference type="Pfam" id="PF14588">
    <property type="entry name" value="YjgF_endoribonc"/>
    <property type="match status" value="1"/>
</dbReference>
<dbReference type="InterPro" id="IPR013813">
    <property type="entry name" value="Endoribo_LPSP/chorism_mut-like"/>
</dbReference>
<evidence type="ECO:0000313" key="2">
    <source>
        <dbReference type="EMBL" id="MBC3806184.1"/>
    </source>
</evidence>
<evidence type="ECO:0000313" key="3">
    <source>
        <dbReference type="Proteomes" id="UP000648257"/>
    </source>
</evidence>
<accession>A0ABR6WZV7</accession>
<proteinExistence type="predicted"/>
<reference evidence="2 3" key="1">
    <citation type="submission" date="2020-08" db="EMBL/GenBank/DDBJ databases">
        <title>Novel species isolated from subtropical streams in China.</title>
        <authorList>
            <person name="Lu H."/>
        </authorList>
    </citation>
    <scope>NUCLEOTIDE SEQUENCE [LARGE SCALE GENOMIC DNA]</scope>
    <source>
        <strain evidence="2 3">KACC 16656</strain>
    </source>
</reference>
<dbReference type="PANTHER" id="PTHR43760:SF1">
    <property type="entry name" value="ENDORIBONUCLEASE L-PSP_CHORISMATE MUTASE-LIKE DOMAIN-CONTAINING PROTEIN"/>
    <property type="match status" value="1"/>
</dbReference>
<protein>
    <submittedName>
        <fullName evidence="2">RidA family protein</fullName>
    </submittedName>
</protein>
<dbReference type="SUPFAM" id="SSF55298">
    <property type="entry name" value="YjgF-like"/>
    <property type="match status" value="1"/>
</dbReference>
<comment type="caution">
    <text evidence="2">The sequence shown here is derived from an EMBL/GenBank/DDBJ whole genome shotgun (WGS) entry which is preliminary data.</text>
</comment>
<gene>
    <name evidence="2" type="ORF">H8K52_02345</name>
</gene>
<dbReference type="EMBL" id="JACOFW010000002">
    <property type="protein sequence ID" value="MBC3806184.1"/>
    <property type="molecule type" value="Genomic_DNA"/>
</dbReference>
<organism evidence="2 3">
    <name type="scientific">Undibacterium seohonense</name>
    <dbReference type="NCBI Taxonomy" id="1344950"/>
    <lineage>
        <taxon>Bacteria</taxon>
        <taxon>Pseudomonadati</taxon>
        <taxon>Pseudomonadota</taxon>
        <taxon>Betaproteobacteria</taxon>
        <taxon>Burkholderiales</taxon>
        <taxon>Oxalobacteraceae</taxon>
        <taxon>Undibacterium</taxon>
    </lineage>
</organism>
<sequence length="154" mass="16281">MSISGPELKLRELGIVLASVSPPAGNYVSVIRTGNLVLTSGRAAPAINGVVPKGKLGREYTSDEGYQFARLACLDLLAAVQKELGSLNRIVRLVELHGALNTAEDFTDHAHVLDGASDLLVEIFGEAGMHVRSMVGVHSLRNGVPLTVKATLEV</sequence>
<dbReference type="RefSeq" id="WP_186921055.1">
    <property type="nucleotide sequence ID" value="NZ_JACOFW010000002.1"/>
</dbReference>
<dbReference type="Proteomes" id="UP000648257">
    <property type="component" value="Unassembled WGS sequence"/>
</dbReference>